<feature type="region of interest" description="Disordered" evidence="1">
    <location>
        <begin position="1"/>
        <end position="20"/>
    </location>
</feature>
<evidence type="ECO:0000313" key="3">
    <source>
        <dbReference type="Proteomes" id="UP001164929"/>
    </source>
</evidence>
<name>A0AAD6QPZ0_9ROSI</name>
<feature type="compositionally biased region" description="Low complexity" evidence="1">
    <location>
        <begin position="1"/>
        <end position="17"/>
    </location>
</feature>
<proteinExistence type="predicted"/>
<sequence>MMMMMMKINRSSSSSSSPDQGISCLVLRGYELIDRLNSWENQSKDM</sequence>
<gene>
    <name evidence="2" type="ORF">NC653_017193</name>
</gene>
<accession>A0AAD6QPZ0</accession>
<keyword evidence="3" id="KW-1185">Reference proteome</keyword>
<dbReference type="EMBL" id="JAQIZT010000006">
    <property type="protein sequence ID" value="KAJ6994288.1"/>
    <property type="molecule type" value="Genomic_DNA"/>
</dbReference>
<evidence type="ECO:0000256" key="1">
    <source>
        <dbReference type="SAM" id="MobiDB-lite"/>
    </source>
</evidence>
<protein>
    <submittedName>
        <fullName evidence="2">Uncharacterized protein</fullName>
    </submittedName>
</protein>
<comment type="caution">
    <text evidence="2">The sequence shown here is derived from an EMBL/GenBank/DDBJ whole genome shotgun (WGS) entry which is preliminary data.</text>
</comment>
<evidence type="ECO:0000313" key="2">
    <source>
        <dbReference type="EMBL" id="KAJ6994288.1"/>
    </source>
</evidence>
<organism evidence="2 3">
    <name type="scientific">Populus alba x Populus x berolinensis</name>
    <dbReference type="NCBI Taxonomy" id="444605"/>
    <lineage>
        <taxon>Eukaryota</taxon>
        <taxon>Viridiplantae</taxon>
        <taxon>Streptophyta</taxon>
        <taxon>Embryophyta</taxon>
        <taxon>Tracheophyta</taxon>
        <taxon>Spermatophyta</taxon>
        <taxon>Magnoliopsida</taxon>
        <taxon>eudicotyledons</taxon>
        <taxon>Gunneridae</taxon>
        <taxon>Pentapetalae</taxon>
        <taxon>rosids</taxon>
        <taxon>fabids</taxon>
        <taxon>Malpighiales</taxon>
        <taxon>Salicaceae</taxon>
        <taxon>Saliceae</taxon>
        <taxon>Populus</taxon>
    </lineage>
</organism>
<reference evidence="2" key="1">
    <citation type="journal article" date="2023" name="Mol. Ecol. Resour.">
        <title>Chromosome-level genome assembly of a triploid poplar Populus alba 'Berolinensis'.</title>
        <authorList>
            <person name="Chen S."/>
            <person name="Yu Y."/>
            <person name="Wang X."/>
            <person name="Wang S."/>
            <person name="Zhang T."/>
            <person name="Zhou Y."/>
            <person name="He R."/>
            <person name="Meng N."/>
            <person name="Wang Y."/>
            <person name="Liu W."/>
            <person name="Liu Z."/>
            <person name="Liu J."/>
            <person name="Guo Q."/>
            <person name="Huang H."/>
            <person name="Sederoff R.R."/>
            <person name="Wang G."/>
            <person name="Qu G."/>
            <person name="Chen S."/>
        </authorList>
    </citation>
    <scope>NUCLEOTIDE SEQUENCE</scope>
    <source>
        <strain evidence="2">SC-2020</strain>
    </source>
</reference>
<dbReference type="AlphaFoldDB" id="A0AAD6QPZ0"/>
<dbReference type="Proteomes" id="UP001164929">
    <property type="component" value="Chromosome 6"/>
</dbReference>